<name>B0E3Y1_LACBS</name>
<sequence length="51" mass="5691">MLEYIKGKSTHHGHSRIIKLPSPLGFREHASSQHGPFPSRLVQGDCPLRSV</sequence>
<protein>
    <submittedName>
        <fullName evidence="2">Predicted protein</fullName>
    </submittedName>
</protein>
<gene>
    <name evidence="2" type="ORF">LACBIDRAFT_302064</name>
</gene>
<dbReference type="InParanoid" id="B0E3Y1"/>
<organism evidence="3">
    <name type="scientific">Laccaria bicolor (strain S238N-H82 / ATCC MYA-4686)</name>
    <name type="common">Bicoloured deceiver</name>
    <name type="synonym">Laccaria laccata var. bicolor</name>
    <dbReference type="NCBI Taxonomy" id="486041"/>
    <lineage>
        <taxon>Eukaryota</taxon>
        <taxon>Fungi</taxon>
        <taxon>Dikarya</taxon>
        <taxon>Basidiomycota</taxon>
        <taxon>Agaricomycotina</taxon>
        <taxon>Agaricomycetes</taxon>
        <taxon>Agaricomycetidae</taxon>
        <taxon>Agaricales</taxon>
        <taxon>Agaricineae</taxon>
        <taxon>Hydnangiaceae</taxon>
        <taxon>Laccaria</taxon>
    </lineage>
</organism>
<reference evidence="2 3" key="1">
    <citation type="journal article" date="2008" name="Nature">
        <title>The genome of Laccaria bicolor provides insights into mycorrhizal symbiosis.</title>
        <authorList>
            <person name="Martin F."/>
            <person name="Aerts A."/>
            <person name="Ahren D."/>
            <person name="Brun A."/>
            <person name="Danchin E.G.J."/>
            <person name="Duchaussoy F."/>
            <person name="Gibon J."/>
            <person name="Kohler A."/>
            <person name="Lindquist E."/>
            <person name="Pereda V."/>
            <person name="Salamov A."/>
            <person name="Shapiro H.J."/>
            <person name="Wuyts J."/>
            <person name="Blaudez D."/>
            <person name="Buee M."/>
            <person name="Brokstein P."/>
            <person name="Canbaeck B."/>
            <person name="Cohen D."/>
            <person name="Courty P.E."/>
            <person name="Coutinho P.M."/>
            <person name="Delaruelle C."/>
            <person name="Detter J.C."/>
            <person name="Deveau A."/>
            <person name="DiFazio S."/>
            <person name="Duplessis S."/>
            <person name="Fraissinet-Tachet L."/>
            <person name="Lucic E."/>
            <person name="Frey-Klett P."/>
            <person name="Fourrey C."/>
            <person name="Feussner I."/>
            <person name="Gay G."/>
            <person name="Grimwood J."/>
            <person name="Hoegger P.J."/>
            <person name="Jain P."/>
            <person name="Kilaru S."/>
            <person name="Labbe J."/>
            <person name="Lin Y.C."/>
            <person name="Legue V."/>
            <person name="Le Tacon F."/>
            <person name="Marmeisse R."/>
            <person name="Melayah D."/>
            <person name="Montanini B."/>
            <person name="Muratet M."/>
            <person name="Nehls U."/>
            <person name="Niculita-Hirzel H."/>
            <person name="Oudot-Le Secq M.P."/>
            <person name="Peter M."/>
            <person name="Quesneville H."/>
            <person name="Rajashekar B."/>
            <person name="Reich M."/>
            <person name="Rouhier N."/>
            <person name="Schmutz J."/>
            <person name="Yin T."/>
            <person name="Chalot M."/>
            <person name="Henrissat B."/>
            <person name="Kuees U."/>
            <person name="Lucas S."/>
            <person name="Van de Peer Y."/>
            <person name="Podila G.K."/>
            <person name="Polle A."/>
            <person name="Pukkila P.J."/>
            <person name="Richardson P.M."/>
            <person name="Rouze P."/>
            <person name="Sanders I.R."/>
            <person name="Stajich J.E."/>
            <person name="Tunlid A."/>
            <person name="Tuskan G."/>
            <person name="Grigoriev I.V."/>
        </authorList>
    </citation>
    <scope>NUCLEOTIDE SEQUENCE [LARGE SCALE GENOMIC DNA]</scope>
    <source>
        <strain evidence="3">S238N-H82 / ATCC MYA-4686</strain>
    </source>
</reference>
<dbReference type="OrthoDB" id="10353368at2759"/>
<dbReference type="AlphaFoldDB" id="B0E3Y1"/>
<keyword evidence="3" id="KW-1185">Reference proteome</keyword>
<evidence type="ECO:0000313" key="2">
    <source>
        <dbReference type="EMBL" id="EDQ98453.1"/>
    </source>
</evidence>
<feature type="region of interest" description="Disordered" evidence="1">
    <location>
        <begin position="28"/>
        <end position="51"/>
    </location>
</feature>
<evidence type="ECO:0000256" key="1">
    <source>
        <dbReference type="SAM" id="MobiDB-lite"/>
    </source>
</evidence>
<accession>B0E3Y1</accession>
<dbReference type="EMBL" id="DS547279">
    <property type="protein sequence ID" value="EDQ98453.1"/>
    <property type="molecule type" value="Genomic_DNA"/>
</dbReference>
<evidence type="ECO:0000313" key="3">
    <source>
        <dbReference type="Proteomes" id="UP000001194"/>
    </source>
</evidence>
<dbReference type="GeneID" id="6086553"/>
<dbReference type="RefSeq" id="XP_001890899.1">
    <property type="nucleotide sequence ID" value="XM_001890864.1"/>
</dbReference>
<dbReference type="KEGG" id="lbc:LACBIDRAFT_302064"/>
<proteinExistence type="predicted"/>
<dbReference type="Proteomes" id="UP000001194">
    <property type="component" value="Unassembled WGS sequence"/>
</dbReference>
<dbReference type="HOGENOM" id="CLU_3143291_0_0_1"/>